<accession>A0A8J5WQ70</accession>
<protein>
    <submittedName>
        <fullName evidence="1">Uncharacterized protein</fullName>
    </submittedName>
</protein>
<reference evidence="1" key="2">
    <citation type="submission" date="2021-02" db="EMBL/GenBank/DDBJ databases">
        <authorList>
            <person name="Kimball J.A."/>
            <person name="Haas M.W."/>
            <person name="Macchietto M."/>
            <person name="Kono T."/>
            <person name="Duquette J."/>
            <person name="Shao M."/>
        </authorList>
    </citation>
    <scope>NUCLEOTIDE SEQUENCE</scope>
    <source>
        <tissue evidence="1">Fresh leaf tissue</tissue>
    </source>
</reference>
<evidence type="ECO:0000313" key="1">
    <source>
        <dbReference type="EMBL" id="KAG8092859.1"/>
    </source>
</evidence>
<gene>
    <name evidence="1" type="ORF">GUJ93_ZPchr0012g18956</name>
</gene>
<reference evidence="1" key="1">
    <citation type="journal article" date="2021" name="bioRxiv">
        <title>Whole Genome Assembly and Annotation of Northern Wild Rice, Zizania palustris L., Supports a Whole Genome Duplication in the Zizania Genus.</title>
        <authorList>
            <person name="Haas M."/>
            <person name="Kono T."/>
            <person name="Macchietto M."/>
            <person name="Millas R."/>
            <person name="McGilp L."/>
            <person name="Shao M."/>
            <person name="Duquette J."/>
            <person name="Hirsch C.N."/>
            <person name="Kimball J."/>
        </authorList>
    </citation>
    <scope>NUCLEOTIDE SEQUENCE</scope>
    <source>
        <tissue evidence="1">Fresh leaf tissue</tissue>
    </source>
</reference>
<dbReference type="Proteomes" id="UP000729402">
    <property type="component" value="Unassembled WGS sequence"/>
</dbReference>
<comment type="caution">
    <text evidence="1">The sequence shown here is derived from an EMBL/GenBank/DDBJ whole genome shotgun (WGS) entry which is preliminary data.</text>
</comment>
<sequence>MIYKERKSPLISSTLTSIQSSTLLLVSPAAPAEVASPLPPPPPTTTRLFDRHLLPLDTSPSLIACLRSRPCPLRGIRARSYVAGYSTASIFVRIESKA</sequence>
<keyword evidence="2" id="KW-1185">Reference proteome</keyword>
<organism evidence="1 2">
    <name type="scientific">Zizania palustris</name>
    <name type="common">Northern wild rice</name>
    <dbReference type="NCBI Taxonomy" id="103762"/>
    <lineage>
        <taxon>Eukaryota</taxon>
        <taxon>Viridiplantae</taxon>
        <taxon>Streptophyta</taxon>
        <taxon>Embryophyta</taxon>
        <taxon>Tracheophyta</taxon>
        <taxon>Spermatophyta</taxon>
        <taxon>Magnoliopsida</taxon>
        <taxon>Liliopsida</taxon>
        <taxon>Poales</taxon>
        <taxon>Poaceae</taxon>
        <taxon>BOP clade</taxon>
        <taxon>Oryzoideae</taxon>
        <taxon>Oryzeae</taxon>
        <taxon>Zizaniinae</taxon>
        <taxon>Zizania</taxon>
    </lineage>
</organism>
<dbReference type="AlphaFoldDB" id="A0A8J5WQ70"/>
<evidence type="ECO:0000313" key="2">
    <source>
        <dbReference type="Proteomes" id="UP000729402"/>
    </source>
</evidence>
<name>A0A8J5WQ70_ZIZPA</name>
<dbReference type="EMBL" id="JAAALK010000080">
    <property type="protein sequence ID" value="KAG8092859.1"/>
    <property type="molecule type" value="Genomic_DNA"/>
</dbReference>
<proteinExistence type="predicted"/>